<dbReference type="Pfam" id="PF00994">
    <property type="entry name" value="MoCF_biosynth"/>
    <property type="match status" value="1"/>
</dbReference>
<dbReference type="PANTHER" id="PTHR43232">
    <property type="entry name" value="MOLYBDENUM COFACTOR BIOSYNTHESIS PROTEIN B"/>
    <property type="match status" value="1"/>
</dbReference>
<dbReference type="PANTHER" id="PTHR43232:SF2">
    <property type="entry name" value="MOLYBDENUM COFACTOR BIOSYNTHESIS PROTEIN B"/>
    <property type="match status" value="1"/>
</dbReference>
<dbReference type="EMBL" id="JBHTJO010000002">
    <property type="protein sequence ID" value="MFD0988406.1"/>
    <property type="molecule type" value="Genomic_DNA"/>
</dbReference>
<evidence type="ECO:0000256" key="2">
    <source>
        <dbReference type="ARBA" id="ARBA00006112"/>
    </source>
</evidence>
<dbReference type="PROSITE" id="PS01078">
    <property type="entry name" value="MOCF_BIOSYNTHESIS_1"/>
    <property type="match status" value="1"/>
</dbReference>
<dbReference type="RefSeq" id="WP_379091451.1">
    <property type="nucleotide sequence ID" value="NZ_JBHTJO010000002.1"/>
</dbReference>
<dbReference type="InterPro" id="IPR012245">
    <property type="entry name" value="MoaB"/>
</dbReference>
<keyword evidence="8" id="KW-1185">Reference proteome</keyword>
<evidence type="ECO:0000313" key="8">
    <source>
        <dbReference type="Proteomes" id="UP001597102"/>
    </source>
</evidence>
<evidence type="ECO:0000256" key="3">
    <source>
        <dbReference type="ARBA" id="ARBA00015262"/>
    </source>
</evidence>
<keyword evidence="4 5" id="KW-0501">Molybdenum cofactor biosynthesis</keyword>
<dbReference type="SUPFAM" id="SSF53218">
    <property type="entry name" value="Molybdenum cofactor biosynthesis proteins"/>
    <property type="match status" value="1"/>
</dbReference>
<organism evidence="7 8">
    <name type="scientific">Methyloligella solikamskensis</name>
    <dbReference type="NCBI Taxonomy" id="1177756"/>
    <lineage>
        <taxon>Bacteria</taxon>
        <taxon>Pseudomonadati</taxon>
        <taxon>Pseudomonadota</taxon>
        <taxon>Alphaproteobacteria</taxon>
        <taxon>Hyphomicrobiales</taxon>
        <taxon>Hyphomicrobiaceae</taxon>
        <taxon>Methyloligella</taxon>
    </lineage>
</organism>
<name>A0ABW3JE72_9HYPH</name>
<dbReference type="CDD" id="cd00886">
    <property type="entry name" value="MogA_MoaB"/>
    <property type="match status" value="1"/>
</dbReference>
<evidence type="ECO:0000256" key="1">
    <source>
        <dbReference type="ARBA" id="ARBA00005046"/>
    </source>
</evidence>
<comment type="pathway">
    <text evidence="1 5">Cofactor biosynthesis; molybdopterin biosynthesis.</text>
</comment>
<dbReference type="InterPro" id="IPR008284">
    <property type="entry name" value="MoCF_biosynth_CS"/>
</dbReference>
<accession>A0ABW3JE72</accession>
<dbReference type="InterPro" id="IPR013484">
    <property type="entry name" value="MoaB_proteobac"/>
</dbReference>
<comment type="function">
    <text evidence="5">May be involved in the biosynthesis of molybdopterin.</text>
</comment>
<evidence type="ECO:0000256" key="4">
    <source>
        <dbReference type="ARBA" id="ARBA00023150"/>
    </source>
</evidence>
<proteinExistence type="inferred from homology"/>
<evidence type="ECO:0000259" key="6">
    <source>
        <dbReference type="SMART" id="SM00852"/>
    </source>
</evidence>
<dbReference type="InterPro" id="IPR036425">
    <property type="entry name" value="MoaB/Mog-like_dom_sf"/>
</dbReference>
<protein>
    <recommendedName>
        <fullName evidence="3 5">Molybdenum cofactor biosynthesis protein B</fullName>
    </recommendedName>
</protein>
<dbReference type="InterPro" id="IPR001453">
    <property type="entry name" value="MoaB/Mog_dom"/>
</dbReference>
<comment type="caution">
    <text evidence="7">The sequence shown here is derived from an EMBL/GenBank/DDBJ whole genome shotgun (WGS) entry which is preliminary data.</text>
</comment>
<dbReference type="NCBIfam" id="TIGR00177">
    <property type="entry name" value="molyb_syn"/>
    <property type="match status" value="1"/>
</dbReference>
<sequence>MPRFDETRPFIPIRIAVLTVSDTRTKKTDKSGPLLAEMITEAGHVVAARETATDDVESIRSQVQAWIDDPQIDVVITTGGTGFTGRDVTPEAVRPLYDKEIEGFSVIFHMVSFETVGTSTLQSRACGGLANGTYIFSVPGSPGACEDAWTKVLKFQFDNRHRPCSFIEIMPRLKEGKPA</sequence>
<evidence type="ECO:0000313" key="7">
    <source>
        <dbReference type="EMBL" id="MFD0988406.1"/>
    </source>
</evidence>
<evidence type="ECO:0000256" key="5">
    <source>
        <dbReference type="PIRNR" id="PIRNR006443"/>
    </source>
</evidence>
<dbReference type="Proteomes" id="UP001597102">
    <property type="component" value="Unassembled WGS sequence"/>
</dbReference>
<reference evidence="8" key="1">
    <citation type="journal article" date="2019" name="Int. J. Syst. Evol. Microbiol.">
        <title>The Global Catalogue of Microorganisms (GCM) 10K type strain sequencing project: providing services to taxonomists for standard genome sequencing and annotation.</title>
        <authorList>
            <consortium name="The Broad Institute Genomics Platform"/>
            <consortium name="The Broad Institute Genome Sequencing Center for Infectious Disease"/>
            <person name="Wu L."/>
            <person name="Ma J."/>
        </authorList>
    </citation>
    <scope>NUCLEOTIDE SEQUENCE [LARGE SCALE GENOMIC DNA]</scope>
    <source>
        <strain evidence="8">CCUG 61697</strain>
    </source>
</reference>
<dbReference type="SMART" id="SM00852">
    <property type="entry name" value="MoCF_biosynth"/>
    <property type="match status" value="1"/>
</dbReference>
<dbReference type="NCBIfam" id="TIGR02667">
    <property type="entry name" value="moaB_proteo"/>
    <property type="match status" value="1"/>
</dbReference>
<gene>
    <name evidence="7" type="primary">moaB</name>
    <name evidence="7" type="ORF">ACFQ2F_15005</name>
</gene>
<dbReference type="PIRSF" id="PIRSF006443">
    <property type="entry name" value="MoaB"/>
    <property type="match status" value="1"/>
</dbReference>
<dbReference type="Gene3D" id="3.40.980.10">
    <property type="entry name" value="MoaB/Mog-like domain"/>
    <property type="match status" value="1"/>
</dbReference>
<comment type="similarity">
    <text evidence="2 5">Belongs to the MoaB/Mog family.</text>
</comment>
<feature type="domain" description="MoaB/Mog" evidence="6">
    <location>
        <begin position="16"/>
        <end position="160"/>
    </location>
</feature>